<dbReference type="eggNOG" id="COG1073">
    <property type="taxonomic scope" value="Bacteria"/>
</dbReference>
<dbReference type="Proteomes" id="UP000014541">
    <property type="component" value="Unassembled WGS sequence"/>
</dbReference>
<accession>S3K374</accession>
<dbReference type="EMBL" id="ATFF01000006">
    <property type="protein sequence ID" value="EPF31970.1"/>
    <property type="molecule type" value="Genomic_DNA"/>
</dbReference>
<dbReference type="HOGENOM" id="CLU_789713_0_0_12"/>
<dbReference type="STRING" id="1125699.HMPREF9194_02325"/>
<proteinExistence type="predicted"/>
<dbReference type="SUPFAM" id="SSF53474">
    <property type="entry name" value="alpha/beta-Hydrolases"/>
    <property type="match status" value="1"/>
</dbReference>
<dbReference type="OrthoDB" id="9776685at2"/>
<evidence type="ECO:0000313" key="3">
    <source>
        <dbReference type="Proteomes" id="UP000014541"/>
    </source>
</evidence>
<reference evidence="2 3" key="1">
    <citation type="submission" date="2013-04" db="EMBL/GenBank/DDBJ databases">
        <title>The Genome Sequence of Treponema maltophilum ATCC 51939.</title>
        <authorList>
            <consortium name="The Broad Institute Genomics Platform"/>
            <person name="Earl A."/>
            <person name="Ward D."/>
            <person name="Feldgarden M."/>
            <person name="Gevers D."/>
            <person name="Leonetti C."/>
            <person name="Blanton J.M."/>
            <person name="Dewhirst F.E."/>
            <person name="Izard J."/>
            <person name="Walker B."/>
            <person name="Young S."/>
            <person name="Zeng Q."/>
            <person name="Gargeya S."/>
            <person name="Fitzgerald M."/>
            <person name="Haas B."/>
            <person name="Abouelleil A."/>
            <person name="Allen A.W."/>
            <person name="Alvarado L."/>
            <person name="Arachchi H.M."/>
            <person name="Berlin A.M."/>
            <person name="Chapman S.B."/>
            <person name="Gainer-Dewar J."/>
            <person name="Goldberg J."/>
            <person name="Griggs A."/>
            <person name="Gujja S."/>
            <person name="Hansen M."/>
            <person name="Howarth C."/>
            <person name="Imamovic A."/>
            <person name="Ireland A."/>
            <person name="Larimer J."/>
            <person name="McCowan C."/>
            <person name="Murphy C."/>
            <person name="Pearson M."/>
            <person name="Poon T.W."/>
            <person name="Priest M."/>
            <person name="Roberts A."/>
            <person name="Saif S."/>
            <person name="Shea T."/>
            <person name="Sisk P."/>
            <person name="Sykes S."/>
            <person name="Wortman J."/>
            <person name="Nusbaum C."/>
            <person name="Birren B."/>
        </authorList>
    </citation>
    <scope>NUCLEOTIDE SEQUENCE [LARGE SCALE GENOMIC DNA]</scope>
    <source>
        <strain evidence="2 3">ATCC 51939</strain>
    </source>
</reference>
<organism evidence="2 3">
    <name type="scientific">Treponema maltophilum ATCC 51939</name>
    <dbReference type="NCBI Taxonomy" id="1125699"/>
    <lineage>
        <taxon>Bacteria</taxon>
        <taxon>Pseudomonadati</taxon>
        <taxon>Spirochaetota</taxon>
        <taxon>Spirochaetia</taxon>
        <taxon>Spirochaetales</taxon>
        <taxon>Treponemataceae</taxon>
        <taxon>Treponema</taxon>
    </lineage>
</organism>
<name>S3K374_TREMA</name>
<feature type="domain" description="Serine aminopeptidase S33" evidence="1">
    <location>
        <begin position="112"/>
        <end position="203"/>
    </location>
</feature>
<comment type="caution">
    <text evidence="2">The sequence shown here is derived from an EMBL/GenBank/DDBJ whole genome shotgun (WGS) entry which is preliminary data.</text>
</comment>
<dbReference type="PANTHER" id="PTHR43358:SF4">
    <property type="entry name" value="ALPHA_BETA HYDROLASE FOLD-1 DOMAIN-CONTAINING PROTEIN"/>
    <property type="match status" value="1"/>
</dbReference>
<dbReference type="InterPro" id="IPR022742">
    <property type="entry name" value="Hydrolase_4"/>
</dbReference>
<keyword evidence="3" id="KW-1185">Reference proteome</keyword>
<dbReference type="Pfam" id="PF12146">
    <property type="entry name" value="Hydrolase_4"/>
    <property type="match status" value="1"/>
</dbReference>
<dbReference type="Gene3D" id="3.40.50.1820">
    <property type="entry name" value="alpha/beta hydrolase"/>
    <property type="match status" value="1"/>
</dbReference>
<dbReference type="InterPro" id="IPR029058">
    <property type="entry name" value="AB_hydrolase_fold"/>
</dbReference>
<dbReference type="InterPro" id="IPR052920">
    <property type="entry name" value="DNA-binding_regulatory"/>
</dbReference>
<dbReference type="AlphaFoldDB" id="S3K374"/>
<dbReference type="RefSeq" id="WP_016526576.1">
    <property type="nucleotide sequence ID" value="NZ_KE332518.1"/>
</dbReference>
<protein>
    <recommendedName>
        <fullName evidence="1">Serine aminopeptidase S33 domain-containing protein</fullName>
    </recommendedName>
</protein>
<dbReference type="PANTHER" id="PTHR43358">
    <property type="entry name" value="ALPHA/BETA-HYDROLASE"/>
    <property type="match status" value="1"/>
</dbReference>
<gene>
    <name evidence="2" type="ORF">HMPREF9194_02325</name>
</gene>
<sequence>MLFIFLPLLAAAGFLILCFSAGFVLFGFLCARSVYAKHSFVDNADHIKDEKVYPVLLEAKNRIDETSQEKVAIRSACIRRIFPLPSFFPKKTLKLCADLQLQNDAESASDKKHFAVLVHGFSDSARGMAYLAEAYYKNGFSVLSVNLRAHGESEGRFAGLGHLTTDAADLALWLRFLVYRFGKDIRIVLHGVSMGAAAAVQCAYGIIAVQDECADERAALKTVAADCGFYRFSEQVERQLSLFLSAKGIHRAVFCCAAKAASFFNLFVNGFSFSADCPGTTLAACTQAQPFELVLFHGSADTLVPPADAHRLYEAAHEPKRLVLTEGAPHIGSFFYAPEKYMAAVLKNFRD</sequence>
<dbReference type="PATRIC" id="fig|1125699.3.peg.2340"/>
<evidence type="ECO:0000313" key="2">
    <source>
        <dbReference type="EMBL" id="EPF31970.1"/>
    </source>
</evidence>
<evidence type="ECO:0000259" key="1">
    <source>
        <dbReference type="Pfam" id="PF12146"/>
    </source>
</evidence>